<sequence>MLQKSLPIIAFAFSLFTTAHAQINKGAVLTGTSIGYSQSKGNISSSDLKSKSFAVSPAVGIAIKENLVAGIRFDYLKNTQKNVYGSNNTYDDEAKNYGGSLFIRRYVPLISRLYVFGEGSASYTNARETNTQAYYTSTNERKIKGWSTGLHITPGISYGVCKKFLVEFGYNSLLNASYGKIKSTYNNTPEEKQESFSGGISKDNNSMFFIAFQIIL</sequence>
<comment type="caution">
    <text evidence="2">The sequence shown here is derived from an EMBL/GenBank/DDBJ whole genome shotgun (WGS) entry which is preliminary data.</text>
</comment>
<dbReference type="SUPFAM" id="SSF56925">
    <property type="entry name" value="OMPA-like"/>
    <property type="match status" value="1"/>
</dbReference>
<evidence type="ECO:0008006" key="4">
    <source>
        <dbReference type="Google" id="ProtNLM"/>
    </source>
</evidence>
<evidence type="ECO:0000313" key="2">
    <source>
        <dbReference type="EMBL" id="OQP64974.1"/>
    </source>
</evidence>
<dbReference type="EMBL" id="LVYD01000041">
    <property type="protein sequence ID" value="OQP64974.1"/>
    <property type="molecule type" value="Genomic_DNA"/>
</dbReference>
<evidence type="ECO:0000256" key="1">
    <source>
        <dbReference type="SAM" id="SignalP"/>
    </source>
</evidence>
<dbReference type="STRING" id="1703345.A3860_19700"/>
<dbReference type="AlphaFoldDB" id="A0A1V9G333"/>
<proteinExistence type="predicted"/>
<dbReference type="RefSeq" id="WP_081146807.1">
    <property type="nucleotide sequence ID" value="NZ_LVYD01000041.1"/>
</dbReference>
<name>A0A1V9G333_9BACT</name>
<gene>
    <name evidence="2" type="ORF">A3860_19700</name>
</gene>
<dbReference type="Proteomes" id="UP000192796">
    <property type="component" value="Unassembled WGS sequence"/>
</dbReference>
<feature type="signal peptide" evidence="1">
    <location>
        <begin position="1"/>
        <end position="21"/>
    </location>
</feature>
<evidence type="ECO:0000313" key="3">
    <source>
        <dbReference type="Proteomes" id="UP000192796"/>
    </source>
</evidence>
<dbReference type="Gene3D" id="2.40.160.20">
    <property type="match status" value="1"/>
</dbReference>
<keyword evidence="1" id="KW-0732">Signal</keyword>
<reference evidence="2 3" key="1">
    <citation type="submission" date="2016-03" db="EMBL/GenBank/DDBJ databases">
        <title>Niastella vici sp. nov., isolated from farmland soil.</title>
        <authorList>
            <person name="Chen L."/>
            <person name="Wang D."/>
            <person name="Yang S."/>
            <person name="Wang G."/>
        </authorList>
    </citation>
    <scope>NUCLEOTIDE SEQUENCE [LARGE SCALE GENOMIC DNA]</scope>
    <source>
        <strain evidence="2 3">DJ57</strain>
    </source>
</reference>
<protein>
    <recommendedName>
        <fullName evidence="4">Outer membrane protein beta-barrel domain-containing protein</fullName>
    </recommendedName>
</protein>
<accession>A0A1V9G333</accession>
<keyword evidence="3" id="KW-1185">Reference proteome</keyword>
<feature type="chain" id="PRO_5012641790" description="Outer membrane protein beta-barrel domain-containing protein" evidence="1">
    <location>
        <begin position="22"/>
        <end position="216"/>
    </location>
</feature>
<dbReference type="OrthoDB" id="945117at2"/>
<organism evidence="2 3">
    <name type="scientific">Niastella vici</name>
    <dbReference type="NCBI Taxonomy" id="1703345"/>
    <lineage>
        <taxon>Bacteria</taxon>
        <taxon>Pseudomonadati</taxon>
        <taxon>Bacteroidota</taxon>
        <taxon>Chitinophagia</taxon>
        <taxon>Chitinophagales</taxon>
        <taxon>Chitinophagaceae</taxon>
        <taxon>Niastella</taxon>
    </lineage>
</organism>
<dbReference type="InterPro" id="IPR011250">
    <property type="entry name" value="OMP/PagP_B-barrel"/>
</dbReference>